<evidence type="ECO:0000313" key="4">
    <source>
        <dbReference type="Proteomes" id="UP001499978"/>
    </source>
</evidence>
<keyword evidence="2" id="KW-0812">Transmembrane</keyword>
<dbReference type="RefSeq" id="WP_344172298.1">
    <property type="nucleotide sequence ID" value="NZ_BAAARY010000010.1"/>
</dbReference>
<dbReference type="Proteomes" id="UP001499978">
    <property type="component" value="Unassembled WGS sequence"/>
</dbReference>
<evidence type="ECO:0000313" key="3">
    <source>
        <dbReference type="EMBL" id="GAA2524619.1"/>
    </source>
</evidence>
<evidence type="ECO:0008006" key="5">
    <source>
        <dbReference type="Google" id="ProtNLM"/>
    </source>
</evidence>
<organism evidence="3 4">
    <name type="scientific">Pilimelia columellifera subsp. columellifera</name>
    <dbReference type="NCBI Taxonomy" id="706583"/>
    <lineage>
        <taxon>Bacteria</taxon>
        <taxon>Bacillati</taxon>
        <taxon>Actinomycetota</taxon>
        <taxon>Actinomycetes</taxon>
        <taxon>Micromonosporales</taxon>
        <taxon>Micromonosporaceae</taxon>
        <taxon>Pilimelia</taxon>
    </lineage>
</organism>
<dbReference type="EMBL" id="BAAARY010000010">
    <property type="protein sequence ID" value="GAA2524619.1"/>
    <property type="molecule type" value="Genomic_DNA"/>
</dbReference>
<protein>
    <recommendedName>
        <fullName evidence="5">Cell division protein FtsB</fullName>
    </recommendedName>
</protein>
<dbReference type="Pfam" id="PF04977">
    <property type="entry name" value="DivIC"/>
    <property type="match status" value="1"/>
</dbReference>
<feature type="region of interest" description="Disordered" evidence="1">
    <location>
        <begin position="172"/>
        <end position="208"/>
    </location>
</feature>
<feature type="transmembrane region" description="Helical" evidence="2">
    <location>
        <begin position="88"/>
        <end position="108"/>
    </location>
</feature>
<evidence type="ECO:0000256" key="2">
    <source>
        <dbReference type="SAM" id="Phobius"/>
    </source>
</evidence>
<keyword evidence="2" id="KW-1133">Transmembrane helix</keyword>
<accession>A0ABP6AVN9</accession>
<evidence type="ECO:0000256" key="1">
    <source>
        <dbReference type="SAM" id="MobiDB-lite"/>
    </source>
</evidence>
<gene>
    <name evidence="3" type="ORF">GCM10010201_23970</name>
</gene>
<sequence length="208" mass="22519">MQRRTSGSGPAGRSAPKRVAATRGSASRAGATRSAGVAAGGRSGSRDSGRVDTRRATGVGARPTVGVRPASARRTAAKRTTAPRQRRLTGRALVLMVILVALAFGYTYPVRVYLSQKAEIAQLQADQRARAQRIVGLEEQVALWQDPAYVASQARKRFYYVRPGERPYITWDAPQLPAPAAQPQKPQPRGWSQTLWSSIGSADRQTRP</sequence>
<comment type="caution">
    <text evidence="3">The sequence shown here is derived from an EMBL/GenBank/DDBJ whole genome shotgun (WGS) entry which is preliminary data.</text>
</comment>
<feature type="compositionally biased region" description="Low complexity" evidence="1">
    <location>
        <begin position="173"/>
        <end position="188"/>
    </location>
</feature>
<dbReference type="InterPro" id="IPR007060">
    <property type="entry name" value="FtsL/DivIC"/>
</dbReference>
<proteinExistence type="predicted"/>
<feature type="region of interest" description="Disordered" evidence="1">
    <location>
        <begin position="1"/>
        <end position="84"/>
    </location>
</feature>
<name>A0ABP6AVN9_9ACTN</name>
<feature type="compositionally biased region" description="Low complexity" evidence="1">
    <location>
        <begin position="68"/>
        <end position="83"/>
    </location>
</feature>
<reference evidence="4" key="1">
    <citation type="journal article" date="2019" name="Int. J. Syst. Evol. Microbiol.">
        <title>The Global Catalogue of Microorganisms (GCM) 10K type strain sequencing project: providing services to taxonomists for standard genome sequencing and annotation.</title>
        <authorList>
            <consortium name="The Broad Institute Genomics Platform"/>
            <consortium name="The Broad Institute Genome Sequencing Center for Infectious Disease"/>
            <person name="Wu L."/>
            <person name="Ma J."/>
        </authorList>
    </citation>
    <scope>NUCLEOTIDE SEQUENCE [LARGE SCALE GENOMIC DNA]</scope>
    <source>
        <strain evidence="4">JCM 3367</strain>
    </source>
</reference>
<keyword evidence="2" id="KW-0472">Membrane</keyword>
<feature type="compositionally biased region" description="Polar residues" evidence="1">
    <location>
        <begin position="190"/>
        <end position="200"/>
    </location>
</feature>
<keyword evidence="4" id="KW-1185">Reference proteome</keyword>
<feature type="compositionally biased region" description="Low complexity" evidence="1">
    <location>
        <begin position="18"/>
        <end position="37"/>
    </location>
</feature>
<feature type="compositionally biased region" description="Basic and acidic residues" evidence="1">
    <location>
        <begin position="44"/>
        <end position="55"/>
    </location>
</feature>